<keyword evidence="1 4" id="KW-0853">WD repeat</keyword>
<evidence type="ECO:0000313" key="6">
    <source>
        <dbReference type="Proteomes" id="UP001623330"/>
    </source>
</evidence>
<dbReference type="SUPFAM" id="SSF50978">
    <property type="entry name" value="WD40 repeat-like"/>
    <property type="match status" value="1"/>
</dbReference>
<accession>A0ABR4NNX2</accession>
<dbReference type="EMBL" id="JBEVYD010000011">
    <property type="protein sequence ID" value="KAL3229668.1"/>
    <property type="molecule type" value="Genomic_DNA"/>
</dbReference>
<proteinExistence type="inferred from homology"/>
<comment type="subcellular location">
    <subcellularLocation>
        <location evidence="3">Cytoplasm</location>
    </subcellularLocation>
    <subcellularLocation>
        <location evidence="3">Nucleus</location>
    </subcellularLocation>
    <text evidence="3">Preferentially localized to the nucleus.</text>
</comment>
<comment type="subunit">
    <text evidence="3">Interacts with NAR1.</text>
</comment>
<organism evidence="5 6">
    <name type="scientific">Nakaseomyces bracarensis</name>
    <dbReference type="NCBI Taxonomy" id="273131"/>
    <lineage>
        <taxon>Eukaryota</taxon>
        <taxon>Fungi</taxon>
        <taxon>Dikarya</taxon>
        <taxon>Ascomycota</taxon>
        <taxon>Saccharomycotina</taxon>
        <taxon>Saccharomycetes</taxon>
        <taxon>Saccharomycetales</taxon>
        <taxon>Saccharomycetaceae</taxon>
        <taxon>Nakaseomyces</taxon>
    </lineage>
</organism>
<feature type="repeat" description="WD" evidence="4">
    <location>
        <begin position="197"/>
        <end position="231"/>
    </location>
</feature>
<dbReference type="InterPro" id="IPR036322">
    <property type="entry name" value="WD40_repeat_dom_sf"/>
</dbReference>
<dbReference type="PRINTS" id="PR00320">
    <property type="entry name" value="GPROTEINBRPT"/>
</dbReference>
<keyword evidence="3" id="KW-0539">Nucleus</keyword>
<evidence type="ECO:0000313" key="5">
    <source>
        <dbReference type="EMBL" id="KAL3229668.1"/>
    </source>
</evidence>
<dbReference type="InterPro" id="IPR020472">
    <property type="entry name" value="WD40_PAC1"/>
</dbReference>
<name>A0ABR4NNX2_9SACH</name>
<dbReference type="PANTHER" id="PTHR19920:SF0">
    <property type="entry name" value="CYTOSOLIC IRON-SULFUR PROTEIN ASSEMBLY PROTEIN CIAO1-RELATED"/>
    <property type="match status" value="1"/>
</dbReference>
<evidence type="ECO:0000256" key="4">
    <source>
        <dbReference type="PROSITE-ProRule" id="PRU00221"/>
    </source>
</evidence>
<evidence type="ECO:0000256" key="2">
    <source>
        <dbReference type="ARBA" id="ARBA00022737"/>
    </source>
</evidence>
<reference evidence="5 6" key="1">
    <citation type="submission" date="2024-05" db="EMBL/GenBank/DDBJ databases">
        <title>Long read based assembly of the Candida bracarensis genome reveals expanded adhesin content.</title>
        <authorList>
            <person name="Marcet-Houben M."/>
            <person name="Ksiezopolska E."/>
            <person name="Gabaldon T."/>
        </authorList>
    </citation>
    <scope>NUCLEOTIDE SEQUENCE [LARGE SCALE GENOMIC DNA]</scope>
    <source>
        <strain evidence="5 6">CBM6</strain>
    </source>
</reference>
<keyword evidence="3" id="KW-0963">Cytoplasm</keyword>
<dbReference type="PROSITE" id="PS00678">
    <property type="entry name" value="WD_REPEATS_1"/>
    <property type="match status" value="1"/>
</dbReference>
<dbReference type="Proteomes" id="UP001623330">
    <property type="component" value="Unassembled WGS sequence"/>
</dbReference>
<dbReference type="SMART" id="SM00320">
    <property type="entry name" value="WD40"/>
    <property type="match status" value="7"/>
</dbReference>
<dbReference type="HAMAP" id="MF_03037">
    <property type="entry name" value="ciao1"/>
    <property type="match status" value="1"/>
</dbReference>
<feature type="repeat" description="WD" evidence="4">
    <location>
        <begin position="153"/>
        <end position="185"/>
    </location>
</feature>
<feature type="repeat" description="WD" evidence="4">
    <location>
        <begin position="320"/>
        <end position="337"/>
    </location>
</feature>
<feature type="repeat" description="WD" evidence="4">
    <location>
        <begin position="55"/>
        <end position="86"/>
    </location>
</feature>
<dbReference type="Gene3D" id="2.130.10.10">
    <property type="entry name" value="YVTN repeat-like/Quinoprotein amine dehydrogenase"/>
    <property type="match status" value="1"/>
</dbReference>
<sequence length="337" mass="37793">MSVKLVKSLKLHNDKVWSIDFEPKRGLLATGSTDKAIKVVQLRNGKENLLDVLDDTVHKKAVRSVAWRPHSDLLAAGSFDSTISIWTQGDMDVDEPSTLEMDLLAIIEGHENEVKGVSWSHDGYLLATCSRDKSVWIWETDEAGEEYECVSVLQEHSQDVKHVVWHTKLNLLASSSYDDTVRIWKDFDDDWECAAVLTGHEGTVWCSDFSKEEHPIRICSGSDDSTVRVWKYIGDDEDDQQEWVCESVLPAVHKRQVYGVSWGTNGLIASVGADGVLAIYKETQTEDGNSTWEVVAKHSTSHGVYEINTVKWSTIDGKDMLLTAGDDGRVNLWDIQV</sequence>
<comment type="function">
    <text evidence="3">Essential component of the cytosolic iron-sulfur (Fe/S) protein assembly machinery. Required for the maturation of extramitochondrial Fe/S proteins.</text>
</comment>
<dbReference type="PROSITE" id="PS50082">
    <property type="entry name" value="WD_REPEATS_2"/>
    <property type="match status" value="6"/>
</dbReference>
<dbReference type="InterPro" id="IPR001680">
    <property type="entry name" value="WD40_rpt"/>
</dbReference>
<dbReference type="InterPro" id="IPR015943">
    <property type="entry name" value="WD40/YVTN_repeat-like_dom_sf"/>
</dbReference>
<feature type="repeat" description="WD" evidence="4">
    <location>
        <begin position="9"/>
        <end position="50"/>
    </location>
</feature>
<dbReference type="InterPro" id="IPR028608">
    <property type="entry name" value="CIAO1/Cia1"/>
</dbReference>
<evidence type="ECO:0000256" key="1">
    <source>
        <dbReference type="ARBA" id="ARBA00022574"/>
    </source>
</evidence>
<comment type="caution">
    <text evidence="5">The sequence shown here is derived from an EMBL/GenBank/DDBJ whole genome shotgun (WGS) entry which is preliminary data.</text>
</comment>
<keyword evidence="2" id="KW-0677">Repeat</keyword>
<dbReference type="Pfam" id="PF00400">
    <property type="entry name" value="WD40"/>
    <property type="match status" value="6"/>
</dbReference>
<feature type="repeat" description="WD" evidence="4">
    <location>
        <begin position="107"/>
        <end position="148"/>
    </location>
</feature>
<dbReference type="PANTHER" id="PTHR19920">
    <property type="entry name" value="WD40 PROTEIN CIAO1"/>
    <property type="match status" value="1"/>
</dbReference>
<gene>
    <name evidence="3" type="primary">CIA1</name>
    <name evidence="5" type="ORF">RNJ44_01804</name>
</gene>
<protein>
    <recommendedName>
        <fullName evidence="3">Probable cytosolic iron-sulfur protein assembly protein 1</fullName>
    </recommendedName>
</protein>
<comment type="similarity">
    <text evidence="3">Belongs to the WD repeat CIA1 family.</text>
</comment>
<dbReference type="PROSITE" id="PS50294">
    <property type="entry name" value="WD_REPEATS_REGION"/>
    <property type="match status" value="5"/>
</dbReference>
<dbReference type="CDD" id="cd00200">
    <property type="entry name" value="WD40"/>
    <property type="match status" value="1"/>
</dbReference>
<dbReference type="InterPro" id="IPR019775">
    <property type="entry name" value="WD40_repeat_CS"/>
</dbReference>
<evidence type="ECO:0000256" key="3">
    <source>
        <dbReference type="HAMAP-Rule" id="MF_03037"/>
    </source>
</evidence>
<keyword evidence="6" id="KW-1185">Reference proteome</keyword>